<dbReference type="PROSITE" id="PS50126">
    <property type="entry name" value="S1"/>
    <property type="match status" value="1"/>
</dbReference>
<dbReference type="InterPro" id="IPR023319">
    <property type="entry name" value="Tex-like_HTH_dom_sf"/>
</dbReference>
<dbReference type="Pfam" id="PF09371">
    <property type="entry name" value="Tex_N"/>
    <property type="match status" value="1"/>
</dbReference>
<dbReference type="FunFam" id="1.10.10.650:FF:000001">
    <property type="entry name" value="S1 RNA-binding domain 1"/>
    <property type="match status" value="1"/>
</dbReference>
<dbReference type="GO" id="GO:0003735">
    <property type="term" value="F:structural constituent of ribosome"/>
    <property type="evidence" value="ECO:0007669"/>
    <property type="project" value="TreeGrafter"/>
</dbReference>
<dbReference type="InterPro" id="IPR041692">
    <property type="entry name" value="HHH_9"/>
</dbReference>
<dbReference type="InterPro" id="IPR018974">
    <property type="entry name" value="Tex-like_N"/>
</dbReference>
<dbReference type="PANTHER" id="PTHR10724:SF10">
    <property type="entry name" value="S1 RNA-BINDING DOMAIN-CONTAINING PROTEIN 1"/>
    <property type="match status" value="1"/>
</dbReference>
<dbReference type="InterPro" id="IPR050437">
    <property type="entry name" value="Ribos_protein_bS1-like"/>
</dbReference>
<dbReference type="Pfam" id="PF17674">
    <property type="entry name" value="HHH_9"/>
    <property type="match status" value="1"/>
</dbReference>
<dbReference type="SUPFAM" id="SSF53098">
    <property type="entry name" value="Ribonuclease H-like"/>
    <property type="match status" value="1"/>
</dbReference>
<dbReference type="SMART" id="SM00732">
    <property type="entry name" value="YqgFc"/>
    <property type="match status" value="1"/>
</dbReference>
<dbReference type="GO" id="GO:0003729">
    <property type="term" value="F:mRNA binding"/>
    <property type="evidence" value="ECO:0007669"/>
    <property type="project" value="UniProtKB-ARBA"/>
</dbReference>
<dbReference type="InterPro" id="IPR037027">
    <property type="entry name" value="YqgF/RNaseH-like_dom_sf"/>
</dbReference>
<protein>
    <submittedName>
        <fullName evidence="3">RNA-binding transcriptional accessory protein</fullName>
    </submittedName>
</protein>
<comment type="caution">
    <text evidence="3">The sequence shown here is derived from an EMBL/GenBank/DDBJ whole genome shotgun (WGS) entry which is preliminary data.</text>
</comment>
<dbReference type="Gene3D" id="1.10.10.650">
    <property type="entry name" value="RuvA domain 2-like"/>
    <property type="match status" value="1"/>
</dbReference>
<evidence type="ECO:0000313" key="3">
    <source>
        <dbReference type="EMBL" id="RAW00269.1"/>
    </source>
</evidence>
<dbReference type="Proteomes" id="UP000251889">
    <property type="component" value="Unassembled WGS sequence"/>
</dbReference>
<gene>
    <name evidence="3" type="ORF">DQQ10_14510</name>
</gene>
<dbReference type="FunFam" id="3.30.420.140:FF:000001">
    <property type="entry name" value="RNA-binding transcriptional accessory protein"/>
    <property type="match status" value="1"/>
</dbReference>
<dbReference type="Gene3D" id="2.40.50.140">
    <property type="entry name" value="Nucleic acid-binding proteins"/>
    <property type="match status" value="1"/>
</dbReference>
<dbReference type="EMBL" id="QMFY01000007">
    <property type="protein sequence ID" value="RAW00269.1"/>
    <property type="molecule type" value="Genomic_DNA"/>
</dbReference>
<feature type="region of interest" description="Disordered" evidence="1">
    <location>
        <begin position="711"/>
        <end position="750"/>
    </location>
</feature>
<dbReference type="SUPFAM" id="SSF50249">
    <property type="entry name" value="Nucleic acid-binding proteins"/>
    <property type="match status" value="1"/>
</dbReference>
<dbReference type="SUPFAM" id="SSF158832">
    <property type="entry name" value="Tex N-terminal region-like"/>
    <property type="match status" value="1"/>
</dbReference>
<dbReference type="GO" id="GO:0005737">
    <property type="term" value="C:cytoplasm"/>
    <property type="evidence" value="ECO:0007669"/>
    <property type="project" value="UniProtKB-ARBA"/>
</dbReference>
<dbReference type="Pfam" id="PF22706">
    <property type="entry name" value="Tex_central_region"/>
    <property type="match status" value="1"/>
</dbReference>
<dbReference type="CDD" id="cd05685">
    <property type="entry name" value="S1_Tex"/>
    <property type="match status" value="1"/>
</dbReference>
<dbReference type="SUPFAM" id="SSF47781">
    <property type="entry name" value="RuvA domain 2-like"/>
    <property type="match status" value="2"/>
</dbReference>
<feature type="domain" description="S1 motif" evidence="2">
    <location>
        <begin position="643"/>
        <end position="712"/>
    </location>
</feature>
<dbReference type="InterPro" id="IPR055179">
    <property type="entry name" value="Tex-like_central_region"/>
</dbReference>
<evidence type="ECO:0000313" key="4">
    <source>
        <dbReference type="Proteomes" id="UP000251889"/>
    </source>
</evidence>
<keyword evidence="4" id="KW-1185">Reference proteome</keyword>
<dbReference type="FunFam" id="2.40.50.140:FF:000051">
    <property type="entry name" value="RNA-binding transcriptional accessory protein"/>
    <property type="match status" value="1"/>
</dbReference>
<dbReference type="InterPro" id="IPR003029">
    <property type="entry name" value="S1_domain"/>
</dbReference>
<dbReference type="Gene3D" id="1.10.150.310">
    <property type="entry name" value="Tex RuvX-like domain-like"/>
    <property type="match status" value="1"/>
</dbReference>
<evidence type="ECO:0000256" key="1">
    <source>
        <dbReference type="SAM" id="MobiDB-lite"/>
    </source>
</evidence>
<feature type="compositionally biased region" description="Basic and acidic residues" evidence="1">
    <location>
        <begin position="730"/>
        <end position="750"/>
    </location>
</feature>
<evidence type="ECO:0000259" key="2">
    <source>
        <dbReference type="PROSITE" id="PS50126"/>
    </source>
</evidence>
<accession>A0A364Y0Q3</accession>
<dbReference type="Pfam" id="PF00575">
    <property type="entry name" value="S1"/>
    <property type="match status" value="1"/>
</dbReference>
<dbReference type="InterPro" id="IPR044146">
    <property type="entry name" value="S1_Tex"/>
</dbReference>
<dbReference type="GO" id="GO:0006412">
    <property type="term" value="P:translation"/>
    <property type="evidence" value="ECO:0007669"/>
    <property type="project" value="TreeGrafter"/>
</dbReference>
<dbReference type="InterPro" id="IPR023323">
    <property type="entry name" value="Tex-like_dom_sf"/>
</dbReference>
<dbReference type="Pfam" id="PF12836">
    <property type="entry name" value="HHH_3"/>
    <property type="match status" value="1"/>
</dbReference>
<dbReference type="InterPro" id="IPR032639">
    <property type="entry name" value="Tex_YqgF"/>
</dbReference>
<dbReference type="InterPro" id="IPR006641">
    <property type="entry name" value="YqgF/RNaseH-like_dom"/>
</dbReference>
<dbReference type="InterPro" id="IPR012337">
    <property type="entry name" value="RNaseH-like_sf"/>
</dbReference>
<proteinExistence type="predicted"/>
<dbReference type="Pfam" id="PF16921">
    <property type="entry name" value="Tex_YqgF"/>
    <property type="match status" value="1"/>
</dbReference>
<dbReference type="Gene3D" id="3.30.420.140">
    <property type="entry name" value="YqgF/RNase H-like domain"/>
    <property type="match status" value="1"/>
</dbReference>
<reference evidence="3 4" key="1">
    <citation type="submission" date="2018-06" db="EMBL/GenBank/DDBJ databases">
        <title>Chryseolinea flavus sp. nov., a member of the phylum Bacteroidetes isolated from soil.</title>
        <authorList>
            <person name="Li Y."/>
            <person name="Wang J."/>
        </authorList>
    </citation>
    <scope>NUCLEOTIDE SEQUENCE [LARGE SCALE GENOMIC DNA]</scope>
    <source>
        <strain evidence="3 4">SDU1-6</strain>
    </source>
</reference>
<dbReference type="InterPro" id="IPR012340">
    <property type="entry name" value="NA-bd_OB-fold"/>
</dbReference>
<dbReference type="GO" id="GO:0006139">
    <property type="term" value="P:nucleobase-containing compound metabolic process"/>
    <property type="evidence" value="ECO:0007669"/>
    <property type="project" value="InterPro"/>
</dbReference>
<name>A0A364Y0Q3_9BACT</name>
<organism evidence="3 4">
    <name type="scientific">Pseudochryseolinea flava</name>
    <dbReference type="NCBI Taxonomy" id="2059302"/>
    <lineage>
        <taxon>Bacteria</taxon>
        <taxon>Pseudomonadati</taxon>
        <taxon>Bacteroidota</taxon>
        <taxon>Cytophagia</taxon>
        <taxon>Cytophagales</taxon>
        <taxon>Fulvivirgaceae</taxon>
        <taxon>Pseudochryseolinea</taxon>
    </lineage>
</organism>
<dbReference type="AlphaFoldDB" id="A0A364Y0Q3"/>
<dbReference type="InterPro" id="IPR010994">
    <property type="entry name" value="RuvA_2-like"/>
</dbReference>
<dbReference type="Gene3D" id="1.10.3500.10">
    <property type="entry name" value="Tex N-terminal region-like"/>
    <property type="match status" value="1"/>
</dbReference>
<dbReference type="RefSeq" id="WP_112747611.1">
    <property type="nucleotide sequence ID" value="NZ_QMFY01000007.1"/>
</dbReference>
<sequence>MEQENLSRWVDQMAKEFSLPLKNVKAVADLLAEGATIPFISRYRKEMTGSMDEVMVANIRDRIEQLRELDKRREAIISSIEKQGKLTPELLGSVVNAETLAELEDIYLPYKPKRKTRASVAKEKGLEPLAQRLFEQEKFDLDSFSSTFINTEKGVANQQEALDGARDIIAEWVAENQDTRKNVRELFWSEGNVESRVMKGKETEGQKYKDYFEWNEPIAKTPSHRLLAMRRGEKEGILALDIFPPEEMAISSMERQFVKAENPAAEQVSLAIKDSYKRLLRPSLETEIRMETKMRADEEAIKVFASNLKELLLAAPLGQKNVLALDPGFRTGCKVVCLDRQGKLLHYDVIYPNDPQRETAKSGALIKQLCTQFDIEAIAIGNGTASRETESFVKSIGLSNKIIVVMVNESGASVYSASDVAREEFPDKDVTVRGAVSIGRRLMDPLAELVKIDAKSIGVGQYQHDVDQTKLKAGLDDVVMSCVNSVGVEVNTASKELLSYVSGLSPALAKNIVEFRNQNGPFKERAELMKVPRLGEKVFEQAAGFLRIGDSQNPLDASAVHPESYAIVQQMAADLNCSVKELMSSADLRRQLDLKKYVNDKVGLPTLTDIVSELEKPGRDPRQVFEIFSFTDGVNTIGDLKIGMRLPGIVTNVTNFGAFVDIGVHQDGLVHISHLSDKFIKDPKEAVSVAQKVNVTVVEVDVPRKRIGLSMKSNPFADAQPTTNTGGGNRSKDNRRDNKPKEKEMSMEDKLAMLVNKFKK</sequence>
<dbReference type="PANTHER" id="PTHR10724">
    <property type="entry name" value="30S RIBOSOMAL PROTEIN S1"/>
    <property type="match status" value="1"/>
</dbReference>
<dbReference type="FunFam" id="1.10.150.310:FF:000001">
    <property type="entry name" value="RNA-binding transcriptional accessory protein"/>
    <property type="match status" value="1"/>
</dbReference>
<dbReference type="SMART" id="SM00316">
    <property type="entry name" value="S1"/>
    <property type="match status" value="1"/>
</dbReference>
<dbReference type="OrthoDB" id="9804714at2"/>